<evidence type="ECO:0000256" key="2">
    <source>
        <dbReference type="ARBA" id="ARBA00022741"/>
    </source>
</evidence>
<dbReference type="CDD" id="cd03230">
    <property type="entry name" value="ABC_DR_subfamily_A"/>
    <property type="match status" value="1"/>
</dbReference>
<dbReference type="PANTHER" id="PTHR42711:SF15">
    <property type="entry name" value="ABC-TYPE MULTIDRUG TRANSPORT SYSTEM, ATPASE COMPONENT"/>
    <property type="match status" value="1"/>
</dbReference>
<feature type="domain" description="ABC transporter" evidence="4">
    <location>
        <begin position="12"/>
        <end position="241"/>
    </location>
</feature>
<organism evidence="5 6">
    <name type="scientific">Solimonas marina</name>
    <dbReference type="NCBI Taxonomy" id="2714601"/>
    <lineage>
        <taxon>Bacteria</taxon>
        <taxon>Pseudomonadati</taxon>
        <taxon>Pseudomonadota</taxon>
        <taxon>Gammaproteobacteria</taxon>
        <taxon>Nevskiales</taxon>
        <taxon>Nevskiaceae</taxon>
        <taxon>Solimonas</taxon>
    </lineage>
</organism>
<evidence type="ECO:0000313" key="6">
    <source>
        <dbReference type="Proteomes" id="UP000653472"/>
    </source>
</evidence>
<keyword evidence="2" id="KW-0547">Nucleotide-binding</keyword>
<gene>
    <name evidence="5" type="ORF">G7Y82_11325</name>
</gene>
<dbReference type="GO" id="GO:0016887">
    <property type="term" value="F:ATP hydrolysis activity"/>
    <property type="evidence" value="ECO:0007669"/>
    <property type="project" value="InterPro"/>
</dbReference>
<dbReference type="GO" id="GO:0005524">
    <property type="term" value="F:ATP binding"/>
    <property type="evidence" value="ECO:0007669"/>
    <property type="project" value="UniProtKB-KW"/>
</dbReference>
<accession>A0A970BA11</accession>
<dbReference type="PROSITE" id="PS00211">
    <property type="entry name" value="ABC_TRANSPORTER_1"/>
    <property type="match status" value="1"/>
</dbReference>
<evidence type="ECO:0000313" key="5">
    <source>
        <dbReference type="EMBL" id="NKF22911.1"/>
    </source>
</evidence>
<proteinExistence type="predicted"/>
<dbReference type="SMART" id="SM00382">
    <property type="entry name" value="AAA"/>
    <property type="match status" value="1"/>
</dbReference>
<protein>
    <submittedName>
        <fullName evidence="5">ABC transporter ATP-binding protein</fullName>
    </submittedName>
</protein>
<dbReference type="SUPFAM" id="SSF52540">
    <property type="entry name" value="P-loop containing nucleoside triphosphate hydrolases"/>
    <property type="match status" value="1"/>
</dbReference>
<sequence length="320" mass="34907">MNATSPQTAAALEIRGIRKRYGALEALRGVSFDIQRGEFFALLGPNGAGKSTLISIISGLVRANEGSVAVLGHDTVGDFRQARRLLGVVPQELVFDPFFKVRDMLRIQAGYYGCGKEVWPWIDEMLERLDLSAKANASMRALSGGMKRRVLIAQALVHRPPVVILDEPTAGVDVELRRMTWAFMSELHRQGTTVVLTTHYLEEAQELCSRIAILDRGSVAVIEPTQQLLARHPYRFLRIKLAGDAQLPEALRPLVTGEVGGALELKLETRVHPIGGVFDALRTAGVAIEDVQTREPDLEDIFIELTGHSAQAAAANGAAT</sequence>
<keyword evidence="3 5" id="KW-0067">ATP-binding</keyword>
<dbReference type="RefSeq" id="WP_168148228.1">
    <property type="nucleotide sequence ID" value="NZ_JAAVXB010000005.1"/>
</dbReference>
<keyword evidence="6" id="KW-1185">Reference proteome</keyword>
<dbReference type="InterPro" id="IPR003439">
    <property type="entry name" value="ABC_transporter-like_ATP-bd"/>
</dbReference>
<dbReference type="PROSITE" id="PS50893">
    <property type="entry name" value="ABC_TRANSPORTER_2"/>
    <property type="match status" value="1"/>
</dbReference>
<reference evidence="5" key="1">
    <citation type="submission" date="2020-03" db="EMBL/GenBank/DDBJ databases">
        <title>Solimonas marina sp. nov., isolated from deep seawater of the Pacific Ocean.</title>
        <authorList>
            <person name="Liu X."/>
            <person name="Lai Q."/>
            <person name="Sun F."/>
            <person name="Gai Y."/>
            <person name="Li G."/>
            <person name="Shao Z."/>
        </authorList>
    </citation>
    <scope>NUCLEOTIDE SEQUENCE</scope>
    <source>
        <strain evidence="5">C16B3</strain>
    </source>
</reference>
<dbReference type="Proteomes" id="UP000653472">
    <property type="component" value="Unassembled WGS sequence"/>
</dbReference>
<keyword evidence="1" id="KW-0813">Transport</keyword>
<evidence type="ECO:0000259" key="4">
    <source>
        <dbReference type="PROSITE" id="PS50893"/>
    </source>
</evidence>
<evidence type="ECO:0000256" key="1">
    <source>
        <dbReference type="ARBA" id="ARBA00022448"/>
    </source>
</evidence>
<dbReference type="InterPro" id="IPR050763">
    <property type="entry name" value="ABC_transporter_ATP-binding"/>
</dbReference>
<name>A0A970BA11_9GAMM</name>
<dbReference type="Gene3D" id="3.40.50.300">
    <property type="entry name" value="P-loop containing nucleotide triphosphate hydrolases"/>
    <property type="match status" value="1"/>
</dbReference>
<comment type="caution">
    <text evidence="5">The sequence shown here is derived from an EMBL/GenBank/DDBJ whole genome shotgun (WGS) entry which is preliminary data.</text>
</comment>
<dbReference type="EMBL" id="JAAVXB010000005">
    <property type="protein sequence ID" value="NKF22911.1"/>
    <property type="molecule type" value="Genomic_DNA"/>
</dbReference>
<dbReference type="InterPro" id="IPR003593">
    <property type="entry name" value="AAA+_ATPase"/>
</dbReference>
<dbReference type="AlphaFoldDB" id="A0A970BA11"/>
<dbReference type="PANTHER" id="PTHR42711">
    <property type="entry name" value="ABC TRANSPORTER ATP-BINDING PROTEIN"/>
    <property type="match status" value="1"/>
</dbReference>
<dbReference type="InterPro" id="IPR017871">
    <property type="entry name" value="ABC_transporter-like_CS"/>
</dbReference>
<dbReference type="Pfam" id="PF00005">
    <property type="entry name" value="ABC_tran"/>
    <property type="match status" value="1"/>
</dbReference>
<dbReference type="InterPro" id="IPR027417">
    <property type="entry name" value="P-loop_NTPase"/>
</dbReference>
<evidence type="ECO:0000256" key="3">
    <source>
        <dbReference type="ARBA" id="ARBA00022840"/>
    </source>
</evidence>